<dbReference type="EMBL" id="WAGX01000005">
    <property type="protein sequence ID" value="KAB1438083.1"/>
    <property type="molecule type" value="Genomic_DNA"/>
</dbReference>
<evidence type="ECO:0000256" key="1">
    <source>
        <dbReference type="SAM" id="Phobius"/>
    </source>
</evidence>
<dbReference type="NCBIfam" id="TIGR02357">
    <property type="entry name" value="ECF_ThiT_YuaJ"/>
    <property type="match status" value="1"/>
</dbReference>
<proteinExistence type="predicted"/>
<keyword evidence="1" id="KW-0812">Transmembrane</keyword>
<organism evidence="2 3">
    <name type="scientific">Candidatus Galacturonatibacter soehngenii</name>
    <dbReference type="NCBI Taxonomy" id="2307010"/>
    <lineage>
        <taxon>Bacteria</taxon>
        <taxon>Bacillati</taxon>
        <taxon>Bacillota</taxon>
        <taxon>Clostridia</taxon>
        <taxon>Lachnospirales</taxon>
        <taxon>Lachnospiraceae</taxon>
        <taxon>Candidatus Galacturonatibacter</taxon>
    </lineage>
</organism>
<keyword evidence="1" id="KW-0472">Membrane</keyword>
<keyword evidence="3" id="KW-1185">Reference proteome</keyword>
<dbReference type="GO" id="GO:0005886">
    <property type="term" value="C:plasma membrane"/>
    <property type="evidence" value="ECO:0007669"/>
    <property type="project" value="InterPro"/>
</dbReference>
<dbReference type="OrthoDB" id="9795813at2"/>
<feature type="transmembrane region" description="Helical" evidence="1">
    <location>
        <begin position="53"/>
        <end position="70"/>
    </location>
</feature>
<gene>
    <name evidence="2" type="primary">thiT</name>
    <name evidence="2" type="ORF">F7O84_11020</name>
</gene>
<evidence type="ECO:0000313" key="3">
    <source>
        <dbReference type="Proteomes" id="UP000461768"/>
    </source>
</evidence>
<keyword evidence="1" id="KW-1133">Transmembrane helix</keyword>
<feature type="transmembrane region" description="Helical" evidence="1">
    <location>
        <begin position="20"/>
        <end position="41"/>
    </location>
</feature>
<name>A0A7V7QK26_9FIRM</name>
<accession>A0A7V7QK26</accession>
<dbReference type="Proteomes" id="UP000461768">
    <property type="component" value="Unassembled WGS sequence"/>
</dbReference>
<sequence>MSFFVTKVVDDYGTTYSITGAGYIILVIAMLALILLAGLIGKKEQTKRINTKSMIFAGLALAIGIVTSKIKFLDLPMGGSVTLLSMLFICLIGYWYGLKVGLMTSVAYAFLQLIIDPYIISLPQMLLDYIFAFGALGLSGLFSNKKNGLIKGYIVGIVGRYICSVLSGVIFFGMYAPETMSPLTYSLAYNGVTIGVEGIITLVVIAIPPVAHAFTYVKGFATDSQSLA</sequence>
<feature type="transmembrane region" description="Helical" evidence="1">
    <location>
        <begin position="154"/>
        <end position="175"/>
    </location>
</feature>
<dbReference type="RefSeq" id="WP_151144904.1">
    <property type="nucleotide sequence ID" value="NZ_WAGX01000005.1"/>
</dbReference>
<feature type="transmembrane region" description="Helical" evidence="1">
    <location>
        <begin position="102"/>
        <end position="120"/>
    </location>
</feature>
<reference evidence="2 3" key="1">
    <citation type="submission" date="2019-09" db="EMBL/GenBank/DDBJ databases">
        <authorList>
            <person name="Valk L.C."/>
        </authorList>
    </citation>
    <scope>NUCLEOTIDE SEQUENCE [LARGE SCALE GENOMIC DNA]</scope>
    <source>
        <strain evidence="2">GalUA</strain>
    </source>
</reference>
<dbReference type="GO" id="GO:0015234">
    <property type="term" value="F:thiamine transmembrane transporter activity"/>
    <property type="evidence" value="ECO:0007669"/>
    <property type="project" value="InterPro"/>
</dbReference>
<dbReference type="InterPro" id="IPR012651">
    <property type="entry name" value="Thia_Transptr_ThiT"/>
</dbReference>
<comment type="caution">
    <text evidence="2">The sequence shown here is derived from an EMBL/GenBank/DDBJ whole genome shotgun (WGS) entry which is preliminary data.</text>
</comment>
<dbReference type="Pfam" id="PF09515">
    <property type="entry name" value="Thia_YuaJ"/>
    <property type="match status" value="1"/>
</dbReference>
<feature type="transmembrane region" description="Helical" evidence="1">
    <location>
        <begin position="187"/>
        <end position="208"/>
    </location>
</feature>
<evidence type="ECO:0000313" key="2">
    <source>
        <dbReference type="EMBL" id="KAB1438083.1"/>
    </source>
</evidence>
<dbReference type="Gene3D" id="1.10.1760.20">
    <property type="match status" value="1"/>
</dbReference>
<protein>
    <submittedName>
        <fullName evidence="2">Energy-coupled thiamine transporter ThiT</fullName>
    </submittedName>
</protein>
<dbReference type="AlphaFoldDB" id="A0A7V7QK26"/>
<feature type="transmembrane region" description="Helical" evidence="1">
    <location>
        <begin position="76"/>
        <end position="95"/>
    </location>
</feature>
<reference evidence="2 3" key="2">
    <citation type="submission" date="2020-02" db="EMBL/GenBank/DDBJ databases">
        <title>Candidatus Galacturonibacter soehngenii shows hetero-acetogenic catabolism of galacturonic acid but lacks a canonical carbon monoxide dehydrogenase/acetyl-CoA synthase complex.</title>
        <authorList>
            <person name="Diender M."/>
            <person name="Stouten G.R."/>
            <person name="Petersen J.F."/>
            <person name="Nielsen P.H."/>
            <person name="Dueholm M.S."/>
            <person name="Pronk J.T."/>
            <person name="Van Loosdrecht M.C.M."/>
        </authorList>
    </citation>
    <scope>NUCLEOTIDE SEQUENCE [LARGE SCALE GENOMIC DNA]</scope>
    <source>
        <strain evidence="2">GalUA</strain>
    </source>
</reference>